<evidence type="ECO:0000313" key="2">
    <source>
        <dbReference type="Proteomes" id="UP000243494"/>
    </source>
</evidence>
<organism evidence="1 2">
    <name type="scientific">Romboutsia maritimum</name>
    <dbReference type="NCBI Taxonomy" id="2020948"/>
    <lineage>
        <taxon>Bacteria</taxon>
        <taxon>Bacillati</taxon>
        <taxon>Bacillota</taxon>
        <taxon>Clostridia</taxon>
        <taxon>Peptostreptococcales</taxon>
        <taxon>Peptostreptococcaceae</taxon>
        <taxon>Romboutsia</taxon>
    </lineage>
</organism>
<name>A0A371IQZ7_9FIRM</name>
<dbReference type="Proteomes" id="UP000243494">
    <property type="component" value="Unassembled WGS sequence"/>
</dbReference>
<gene>
    <name evidence="1" type="ORF">CHF27_010830</name>
</gene>
<dbReference type="EMBL" id="NOJZ02000023">
    <property type="protein sequence ID" value="RDY22906.1"/>
    <property type="molecule type" value="Genomic_DNA"/>
</dbReference>
<evidence type="ECO:0000313" key="1">
    <source>
        <dbReference type="EMBL" id="RDY22906.1"/>
    </source>
</evidence>
<keyword evidence="2" id="KW-1185">Reference proteome</keyword>
<proteinExistence type="predicted"/>
<dbReference type="AlphaFoldDB" id="A0A371IQZ7"/>
<protein>
    <submittedName>
        <fullName evidence="1">Uncharacterized protein</fullName>
    </submittedName>
</protein>
<accession>A0A371IQZ7</accession>
<comment type="caution">
    <text evidence="1">The sequence shown here is derived from an EMBL/GenBank/DDBJ whole genome shotgun (WGS) entry which is preliminary data.</text>
</comment>
<reference evidence="1 2" key="1">
    <citation type="journal article" date="2017" name="Genome Announc.">
        <title>Draft Genome Sequence of Romboutsia maritimum sp. nov. Strain CCRI-22766(T), Isolated from Coastal Estuarine Mud.</title>
        <authorList>
            <person name="Maheux A.F."/>
            <person name="Boudreau D.K."/>
            <person name="Berube E."/>
            <person name="Boissinot M."/>
            <person name="Raymond F."/>
            <person name="Brodeur S."/>
            <person name="Corbeil J."/>
            <person name="Brightwell G."/>
            <person name="Broda D."/>
            <person name="Omar R.F."/>
            <person name="Bergeron M.G."/>
        </authorList>
    </citation>
    <scope>NUCLEOTIDE SEQUENCE [LARGE SCALE GENOMIC DNA]</scope>
    <source>
        <strain evidence="1 2">CCRI-22766</strain>
    </source>
</reference>
<sequence>MDGYIGFRGERKETLDDIIYIKYIGSEDVPFKTVEGRLKNGKYISFKEGKTFRRYIFNIN</sequence>